<feature type="transmembrane region" description="Helical" evidence="1">
    <location>
        <begin position="1042"/>
        <end position="1067"/>
    </location>
</feature>
<comment type="caution">
    <text evidence="2">The sequence shown here is derived from an EMBL/GenBank/DDBJ whole genome shotgun (WGS) entry which is preliminary data.</text>
</comment>
<organism evidence="2 3">
    <name type="scientific">Ignelater luminosus</name>
    <name type="common">Cucubano</name>
    <name type="synonym">Pyrophorus luminosus</name>
    <dbReference type="NCBI Taxonomy" id="2038154"/>
    <lineage>
        <taxon>Eukaryota</taxon>
        <taxon>Metazoa</taxon>
        <taxon>Ecdysozoa</taxon>
        <taxon>Arthropoda</taxon>
        <taxon>Hexapoda</taxon>
        <taxon>Insecta</taxon>
        <taxon>Pterygota</taxon>
        <taxon>Neoptera</taxon>
        <taxon>Endopterygota</taxon>
        <taxon>Coleoptera</taxon>
        <taxon>Polyphaga</taxon>
        <taxon>Elateriformia</taxon>
        <taxon>Elateroidea</taxon>
        <taxon>Elateridae</taxon>
        <taxon>Agrypninae</taxon>
        <taxon>Pyrophorini</taxon>
        <taxon>Ignelater</taxon>
    </lineage>
</organism>
<protein>
    <recommendedName>
        <fullName evidence="4">Transmembrane protein 94</fullName>
    </recommendedName>
</protein>
<keyword evidence="1" id="KW-0812">Transmembrane</keyword>
<evidence type="ECO:0000313" key="2">
    <source>
        <dbReference type="EMBL" id="KAF2879083.1"/>
    </source>
</evidence>
<evidence type="ECO:0000313" key="3">
    <source>
        <dbReference type="Proteomes" id="UP000801492"/>
    </source>
</evidence>
<dbReference type="InterPro" id="IPR023299">
    <property type="entry name" value="ATPase_P-typ_cyto_dom_N"/>
</dbReference>
<sequence>MGDFQDSGLSTSEALDRLQRDIDQVLIQFKLSQKTRKSKSWIRGALHHNSQNTTINWISVVFILTVFITLIITYTINPNSVLLYQAIFIFILMIICVAIELHDNKLRHSEIPRRVKTLINTIANEKNRIQWAAENYPSLLSPFSPCITLQWTYRDNKLVNLPWALLVKDDIILIRPGQISPGYCECLDKNAEYPLLHSKEVYGPPLQHANEFFSTPKSRRPLDNKKYRLLETPYLNNLRLALEQALDRPSTVQNQQRHFLMIKIIEWIVFPLLLILILVVNCTKYVYLENFIGTENWWDLFVLTPIATVLPLLPLVFPVAWNFLNYVGMARFINIFNITSQMKRKQTMFEDQDNIHDDTFKVKYHCQDIWTSFLNILKGNENFMVRSANILHVLGSLTALCCVDKKGILSWPNPTAEKVFFLHNTDSLSQASSLANLGELSTDADSLRGNITDSLQNNDAYLTTVPEVLDLTHDQNDPFKLHFDDTEWNKHLNSLKPLGLAILLNTCNFNTQENYTKFCSHITCEAMYNENLIPVTNRRCLCELAKEIGFVDQAQKIFTLEQQLSSYRHLQTEMARRDNKYARSLHLSTKLKFPFPHMFAVVVKEMSSGSMQLLSQGTADMILDSCIDYWDGHDLCPLSNSDRKKIQDFYQRCSLTAYCTAFAYRPLYKGVSEKLSQMYLEIPSESRHLYLNHRSPTPVHCDCRTVLEPRIKTPIGQFYSTDSLLYNDSPSSDVSDIDSCFEMQCNQVFIGMVTMQYQAQLDMVHLIEQLERACIRFVHFSKENELRSRVFSEKMGLESGWNCHISLLSERSSTLDSSKALSYSAPSAINLEHSVVKFDTEHEPLAKYSDEQNQDMVNHATSQDSVHIHGVELNSTSHEWQSLSCLTDSTEQSAPINFDMSNRAKLPRGIDKIRPHIENIDNVPLLVSLFTDCTASSTKEMLRIMQDYGEVICVMGSSANYETMGIFMQADASIAVEPLYPQVCQKVETFKSEEDGSLSPIQLSRALNSVACSLSIKREDPLSIFHLIIESRYYMRLLWNTVQFWLCSCIAISVMQLLAAVLMLPALLTTGQVLWICCVIIPCLSVSLMGTSIDSEVAKKTTG</sequence>
<feature type="transmembrane region" description="Helical" evidence="1">
    <location>
        <begin position="264"/>
        <end position="288"/>
    </location>
</feature>
<proteinExistence type="predicted"/>
<dbReference type="InterPro" id="IPR039720">
    <property type="entry name" value="TMEM94"/>
</dbReference>
<keyword evidence="3" id="KW-1185">Reference proteome</keyword>
<dbReference type="EMBL" id="VTPC01091233">
    <property type="protein sequence ID" value="KAF2879083.1"/>
    <property type="molecule type" value="Genomic_DNA"/>
</dbReference>
<dbReference type="AlphaFoldDB" id="A0A8K0C3S3"/>
<dbReference type="Proteomes" id="UP000801492">
    <property type="component" value="Unassembled WGS sequence"/>
</dbReference>
<dbReference type="OrthoDB" id="5568754at2759"/>
<dbReference type="SUPFAM" id="SSF81660">
    <property type="entry name" value="Metal cation-transporting ATPase, ATP-binding domain N"/>
    <property type="match status" value="1"/>
</dbReference>
<dbReference type="Gene3D" id="1.20.1110.10">
    <property type="entry name" value="Calcium-transporting ATPase, transmembrane domain"/>
    <property type="match status" value="1"/>
</dbReference>
<feature type="transmembrane region" description="Helical" evidence="1">
    <location>
        <begin position="82"/>
        <end position="101"/>
    </location>
</feature>
<dbReference type="GO" id="GO:0000166">
    <property type="term" value="F:nucleotide binding"/>
    <property type="evidence" value="ECO:0007669"/>
    <property type="project" value="InterPro"/>
</dbReference>
<evidence type="ECO:0008006" key="4">
    <source>
        <dbReference type="Google" id="ProtNLM"/>
    </source>
</evidence>
<accession>A0A8K0C3S3</accession>
<dbReference type="SUPFAM" id="SSF81665">
    <property type="entry name" value="Calcium ATPase, transmembrane domain M"/>
    <property type="match status" value="1"/>
</dbReference>
<dbReference type="PANTHER" id="PTHR13219:SF6">
    <property type="entry name" value="TRANSMEMBRANE PROTEIN 94"/>
    <property type="match status" value="1"/>
</dbReference>
<reference evidence="2" key="1">
    <citation type="submission" date="2019-08" db="EMBL/GenBank/DDBJ databases">
        <title>The genome of the North American firefly Photinus pyralis.</title>
        <authorList>
            <consortium name="Photinus pyralis genome working group"/>
            <person name="Fallon T.R."/>
            <person name="Sander Lower S.E."/>
            <person name="Weng J.-K."/>
        </authorList>
    </citation>
    <scope>NUCLEOTIDE SEQUENCE</scope>
    <source>
        <strain evidence="2">TRF0915ILg1</strain>
        <tissue evidence="2">Whole body</tissue>
    </source>
</reference>
<feature type="transmembrane region" description="Helical" evidence="1">
    <location>
        <begin position="1073"/>
        <end position="1093"/>
    </location>
</feature>
<keyword evidence="1" id="KW-1133">Transmembrane helix</keyword>
<dbReference type="PANTHER" id="PTHR13219">
    <property type="entry name" value="TRANSMEMBRANE PROTEIN 94"/>
    <property type="match status" value="1"/>
</dbReference>
<feature type="transmembrane region" description="Helical" evidence="1">
    <location>
        <begin position="55"/>
        <end position="76"/>
    </location>
</feature>
<dbReference type="InterPro" id="IPR023298">
    <property type="entry name" value="ATPase_P-typ_TM_dom_sf"/>
</dbReference>
<dbReference type="Gene3D" id="3.40.1110.10">
    <property type="entry name" value="Calcium-transporting ATPase, cytoplasmic domain N"/>
    <property type="match status" value="1"/>
</dbReference>
<name>A0A8K0C3S3_IGNLU</name>
<gene>
    <name evidence="2" type="ORF">ILUMI_27092</name>
</gene>
<feature type="transmembrane region" description="Helical" evidence="1">
    <location>
        <begin position="300"/>
        <end position="324"/>
    </location>
</feature>
<keyword evidence="1" id="KW-0472">Membrane</keyword>
<evidence type="ECO:0000256" key="1">
    <source>
        <dbReference type="SAM" id="Phobius"/>
    </source>
</evidence>